<feature type="transmembrane region" description="Helical" evidence="4">
    <location>
        <begin position="99"/>
        <end position="119"/>
    </location>
</feature>
<dbReference type="OrthoDB" id="5854584at2759"/>
<keyword evidence="6" id="KW-1185">Reference proteome</keyword>
<dbReference type="InterPro" id="IPR039632">
    <property type="entry name" value="TMEM42"/>
</dbReference>
<evidence type="ECO:0000313" key="6">
    <source>
        <dbReference type="Proteomes" id="UP000214365"/>
    </source>
</evidence>
<feature type="compositionally biased region" description="Polar residues" evidence="3">
    <location>
        <begin position="204"/>
        <end position="214"/>
    </location>
</feature>
<keyword evidence="2" id="KW-0256">Endoplasmic reticulum</keyword>
<comment type="caution">
    <text evidence="5">The sequence shown here is derived from an EMBL/GenBank/DDBJ whole genome shotgun (WGS) entry which is preliminary data.</text>
</comment>
<gene>
    <name evidence="5" type="ORF">UA08_03542</name>
</gene>
<sequence length="214" mass="23043">MTTFFSFDRRETSITVTRWVTLAIASGAFAALNGLFAKLTTTEATGSAAIKIAHALHLPDGMVEAIVRAICFGLNLLSNFIMWALFTRALTAAPSTTKVSITNTSANFLVTAILGMIVFNERVGGLWWLGAGMMGAGCIVVGMRDENKKSISSNAQGGPDEGVLDNEEEGEREREEEEEAISLHEEGFDVADIQEPYRDEVAQSDHSAGANHSK</sequence>
<evidence type="ECO:0000313" key="5">
    <source>
        <dbReference type="EMBL" id="OKL61164.1"/>
    </source>
</evidence>
<accession>A0A225AS33</accession>
<dbReference type="PANTHER" id="PTHR31965:SF1">
    <property type="entry name" value="TRANSMEMBRANE PROTEIN 42"/>
    <property type="match status" value="1"/>
</dbReference>
<evidence type="ECO:0000256" key="3">
    <source>
        <dbReference type="SAM" id="MobiDB-lite"/>
    </source>
</evidence>
<proteinExistence type="predicted"/>
<dbReference type="Proteomes" id="UP000214365">
    <property type="component" value="Unassembled WGS sequence"/>
</dbReference>
<protein>
    <recommendedName>
        <fullName evidence="7">EamA domain-containing protein</fullName>
    </recommendedName>
</protein>
<dbReference type="PANTHER" id="PTHR31965">
    <property type="entry name" value="TRANSMEMBRANE PROTEIN 42"/>
    <property type="match status" value="1"/>
</dbReference>
<dbReference type="RefSeq" id="XP_020121285.1">
    <property type="nucleotide sequence ID" value="XM_020265853.1"/>
</dbReference>
<feature type="compositionally biased region" description="Acidic residues" evidence="3">
    <location>
        <begin position="162"/>
        <end position="180"/>
    </location>
</feature>
<feature type="transmembrane region" description="Helical" evidence="4">
    <location>
        <begin position="65"/>
        <end position="87"/>
    </location>
</feature>
<dbReference type="STRING" id="1441469.A0A225AS33"/>
<keyword evidence="4" id="KW-0812">Transmembrane</keyword>
<name>A0A225AS33_TALAT</name>
<feature type="transmembrane region" description="Helical" evidence="4">
    <location>
        <begin position="19"/>
        <end position="37"/>
    </location>
</feature>
<dbReference type="InterPro" id="IPR037185">
    <property type="entry name" value="EmrE-like"/>
</dbReference>
<keyword evidence="4" id="KW-1133">Transmembrane helix</keyword>
<dbReference type="EMBL" id="LFMY01000004">
    <property type="protein sequence ID" value="OKL61164.1"/>
    <property type="molecule type" value="Genomic_DNA"/>
</dbReference>
<evidence type="ECO:0000256" key="2">
    <source>
        <dbReference type="ARBA" id="ARBA00022824"/>
    </source>
</evidence>
<dbReference type="SUPFAM" id="SSF103481">
    <property type="entry name" value="Multidrug resistance efflux transporter EmrE"/>
    <property type="match status" value="1"/>
</dbReference>
<dbReference type="AlphaFoldDB" id="A0A225AS33"/>
<organism evidence="5 6">
    <name type="scientific">Talaromyces atroroseus</name>
    <dbReference type="NCBI Taxonomy" id="1441469"/>
    <lineage>
        <taxon>Eukaryota</taxon>
        <taxon>Fungi</taxon>
        <taxon>Dikarya</taxon>
        <taxon>Ascomycota</taxon>
        <taxon>Pezizomycotina</taxon>
        <taxon>Eurotiomycetes</taxon>
        <taxon>Eurotiomycetidae</taxon>
        <taxon>Eurotiales</taxon>
        <taxon>Trichocomaceae</taxon>
        <taxon>Talaromyces</taxon>
        <taxon>Talaromyces sect. Trachyspermi</taxon>
    </lineage>
</organism>
<comment type="subcellular location">
    <subcellularLocation>
        <location evidence="1">Endoplasmic reticulum membrane</location>
        <topology evidence="1">Multi-pass membrane protein</topology>
    </subcellularLocation>
</comment>
<dbReference type="GeneID" id="31003297"/>
<reference evidence="5 6" key="1">
    <citation type="submission" date="2015-06" db="EMBL/GenBank/DDBJ databases">
        <title>Talaromyces atroroseus IBT 11181 draft genome.</title>
        <authorList>
            <person name="Rasmussen K.B."/>
            <person name="Rasmussen S."/>
            <person name="Petersen B."/>
            <person name="Sicheritz-Ponten T."/>
            <person name="Mortensen U.H."/>
            <person name="Thrane U."/>
        </authorList>
    </citation>
    <scope>NUCLEOTIDE SEQUENCE [LARGE SCALE GENOMIC DNA]</scope>
    <source>
        <strain evidence="5 6">IBT 11181</strain>
    </source>
</reference>
<evidence type="ECO:0000256" key="4">
    <source>
        <dbReference type="SAM" id="Phobius"/>
    </source>
</evidence>
<keyword evidence="4" id="KW-0472">Membrane</keyword>
<feature type="region of interest" description="Disordered" evidence="3">
    <location>
        <begin position="150"/>
        <end position="214"/>
    </location>
</feature>
<evidence type="ECO:0000256" key="1">
    <source>
        <dbReference type="ARBA" id="ARBA00004477"/>
    </source>
</evidence>
<feature type="transmembrane region" description="Helical" evidence="4">
    <location>
        <begin position="125"/>
        <end position="143"/>
    </location>
</feature>
<evidence type="ECO:0008006" key="7">
    <source>
        <dbReference type="Google" id="ProtNLM"/>
    </source>
</evidence>